<dbReference type="NCBIfam" id="TIGR03336">
    <property type="entry name" value="IOR_alpha"/>
    <property type="match status" value="1"/>
</dbReference>
<dbReference type="InterPro" id="IPR029061">
    <property type="entry name" value="THDP-binding"/>
</dbReference>
<evidence type="ECO:0000313" key="5">
    <source>
        <dbReference type="EMBL" id="KAB1443254.1"/>
    </source>
</evidence>
<dbReference type="InterPro" id="IPR045025">
    <property type="entry name" value="HACL1-like"/>
</dbReference>
<dbReference type="GO" id="GO:0030976">
    <property type="term" value="F:thiamine pyrophosphate binding"/>
    <property type="evidence" value="ECO:0007669"/>
    <property type="project" value="InterPro"/>
</dbReference>
<dbReference type="PANTHER" id="PTHR43710:SF7">
    <property type="entry name" value="INDOLEPYRUVATE OXIDOREDUCTASE SUBUNIT IORA"/>
    <property type="match status" value="1"/>
</dbReference>
<keyword evidence="3" id="KW-0249">Electron transport</keyword>
<dbReference type="InterPro" id="IPR002880">
    <property type="entry name" value="Pyrv_Fd/Flavodoxin_OxRdtase_N"/>
</dbReference>
<feature type="domain" description="4Fe-4S ferredoxin-type" evidence="4">
    <location>
        <begin position="582"/>
        <end position="611"/>
    </location>
</feature>
<dbReference type="EMBL" id="WAIE01000001">
    <property type="protein sequence ID" value="KAB1443254.1"/>
    <property type="molecule type" value="Genomic_DNA"/>
</dbReference>
<keyword evidence="5" id="KW-0670">Pyruvate</keyword>
<evidence type="ECO:0000256" key="1">
    <source>
        <dbReference type="ARBA" id="ARBA00022723"/>
    </source>
</evidence>
<dbReference type="Pfam" id="PF01855">
    <property type="entry name" value="POR_N"/>
    <property type="match status" value="1"/>
</dbReference>
<comment type="catalytic activity">
    <reaction evidence="3">
        <text>indole-3-pyruvate + 2 oxidized [2Fe-2S]-[ferredoxin] + CoA = (indol-3-yl)acetyl-CoA + 2 reduced [2Fe-2S]-[ferredoxin] + CO2 + H(+)</text>
        <dbReference type="Rhea" id="RHEA:12645"/>
        <dbReference type="Rhea" id="RHEA-COMP:10000"/>
        <dbReference type="Rhea" id="RHEA-COMP:10001"/>
        <dbReference type="ChEBI" id="CHEBI:15378"/>
        <dbReference type="ChEBI" id="CHEBI:16526"/>
        <dbReference type="ChEBI" id="CHEBI:17640"/>
        <dbReference type="ChEBI" id="CHEBI:33737"/>
        <dbReference type="ChEBI" id="CHEBI:33738"/>
        <dbReference type="ChEBI" id="CHEBI:57271"/>
        <dbReference type="ChEBI" id="CHEBI:57287"/>
        <dbReference type="EC" id="1.2.7.8"/>
    </reaction>
</comment>
<dbReference type="OrthoDB" id="9804603at2"/>
<name>A0A6N6N5C2_9BACT</name>
<comment type="caution">
    <text evidence="5">The sequence shown here is derived from an EMBL/GenBank/DDBJ whole genome shotgun (WGS) entry which is preliminary data.</text>
</comment>
<keyword evidence="3" id="KW-0813">Transport</keyword>
<dbReference type="GO" id="GO:0044281">
    <property type="term" value="P:small molecule metabolic process"/>
    <property type="evidence" value="ECO:0007669"/>
    <property type="project" value="UniProtKB-ARBA"/>
</dbReference>
<dbReference type="Pfam" id="PF02775">
    <property type="entry name" value="TPP_enzyme_C"/>
    <property type="match status" value="1"/>
</dbReference>
<dbReference type="Proteomes" id="UP000438699">
    <property type="component" value="Unassembled WGS sequence"/>
</dbReference>
<keyword evidence="6" id="KW-1185">Reference proteome</keyword>
<dbReference type="AlphaFoldDB" id="A0A6N6N5C2"/>
<gene>
    <name evidence="5" type="primary">iorA</name>
    <name evidence="5" type="ORF">F8A88_03025</name>
</gene>
<dbReference type="PIRSF" id="PIRSF006439">
    <property type="entry name" value="Indolepyruvate_ferr_oxidored"/>
    <property type="match status" value="1"/>
</dbReference>
<dbReference type="SUPFAM" id="SSF54862">
    <property type="entry name" value="4Fe-4S ferredoxins"/>
    <property type="match status" value="1"/>
</dbReference>
<keyword evidence="2 3" id="KW-0560">Oxidoreductase</keyword>
<organism evidence="5 6">
    <name type="scientific">Pseudodesulfovibrio senegalensis</name>
    <dbReference type="NCBI Taxonomy" id="1721087"/>
    <lineage>
        <taxon>Bacteria</taxon>
        <taxon>Pseudomonadati</taxon>
        <taxon>Thermodesulfobacteriota</taxon>
        <taxon>Desulfovibrionia</taxon>
        <taxon>Desulfovibrionales</taxon>
        <taxon>Desulfovibrionaceae</taxon>
    </lineage>
</organism>
<dbReference type="InterPro" id="IPR011766">
    <property type="entry name" value="TPP_enzyme_TPP-bd"/>
</dbReference>
<evidence type="ECO:0000259" key="4">
    <source>
        <dbReference type="PROSITE" id="PS51379"/>
    </source>
</evidence>
<dbReference type="InterPro" id="IPR017896">
    <property type="entry name" value="4Fe4S_Fe-S-bd"/>
</dbReference>
<evidence type="ECO:0000256" key="3">
    <source>
        <dbReference type="PIRNR" id="PIRNR006439"/>
    </source>
</evidence>
<comment type="function">
    <text evidence="3">Catalyzes the ferredoxin-dependent oxidative decarboxylation of arylpyruvates.</text>
</comment>
<comment type="cofactor">
    <cofactor evidence="3">
        <name>[4Fe-4S] cluster</name>
        <dbReference type="ChEBI" id="CHEBI:49883"/>
    </cofactor>
    <text evidence="3">Binds 2 [4Fe-4S] clusters. In this family the first cluster has a non-standard and varying [4Fe-4S] binding motif CX(2)CX(2)CX(4-5)CP.</text>
</comment>
<dbReference type="FunFam" id="3.40.50.970:FF:000039">
    <property type="entry name" value="Indolepyruvate oxidoreductase subunit IorA"/>
    <property type="match status" value="1"/>
</dbReference>
<proteinExistence type="predicted"/>
<dbReference type="EC" id="1.2.7.8" evidence="3"/>
<dbReference type="Gene3D" id="3.40.50.970">
    <property type="match status" value="2"/>
</dbReference>
<dbReference type="InterPro" id="IPR017721">
    <property type="entry name" value="IorA"/>
</dbReference>
<evidence type="ECO:0000313" key="6">
    <source>
        <dbReference type="Proteomes" id="UP000438699"/>
    </source>
</evidence>
<protein>
    <recommendedName>
        <fullName evidence="3">Indolepyruvate oxidoreductase subunit IorA</fullName>
        <shortName evidence="3">IOR</shortName>
        <ecNumber evidence="3">1.2.7.8</ecNumber>
    </recommendedName>
    <alternativeName>
        <fullName evidence="3">Indolepyruvate ferredoxin oxidoreductase subunit alpha</fullName>
    </alternativeName>
</protein>
<sequence>MAHPLLSPEGGATHLLLGNEAIVRGALEAGIQVVTCYPGTPSSEVPDTFYRISPDGKFKFEYSANEKVALEVGGGASMSGAMTLTTMKHVGVNVAADPLLTLAYTGTPGGLMLLSADDPGCHSSQNEQDNRYYGRLAGLPVFEPATAQEAKDMARDGLLLSKKHETPLLLRTTTRVNHLRGPVEFGPMPDPGKPEGFKRNPSKFVPIPAFARPMHERLLERIEALREEAENSPYNTIHGTGTIGIAASGISRAYLADAIMETGLADKFKIMELGFAHPLPRNMALDFMKSVDKVIVIEELEPILENDLRVLAQKNGLDLSIEGKDLLPPNGEFTVTMVANVLRAQVGEKTFACDSCIPAELPQRPPNLCAGCPHRATYFAARKVFGDDAVYSSDIGCYTLGLLPPLSMADFLVCMGSSISAGCGAAMANDKPVVAFIGDSTFFHSGLTGLASAVFNNHDVLLVILDNHTTAMTGHQPHPGVEMTILGENENRLDIAKACEGLGVTNIRKVNPLNQKKTRAALEELREMSGVRVLIAREPCPLHSRRVYKKVAPMVAYVADSCTGRAECLDTLACPAFYKEGDKAAINPILCNGCMLCLQVCKHIKSKKRGS</sequence>
<dbReference type="GO" id="GO:0051539">
    <property type="term" value="F:4 iron, 4 sulfur cluster binding"/>
    <property type="evidence" value="ECO:0007669"/>
    <property type="project" value="UniProtKB-UniRule"/>
</dbReference>
<dbReference type="PANTHER" id="PTHR43710">
    <property type="entry name" value="2-HYDROXYACYL-COA LYASE"/>
    <property type="match status" value="1"/>
</dbReference>
<keyword evidence="3" id="KW-0004">4Fe-4S</keyword>
<accession>A0A6N6N5C2</accession>
<dbReference type="CDD" id="cd07034">
    <property type="entry name" value="TPP_PYR_PFOR_IOR-alpha_like"/>
    <property type="match status" value="1"/>
</dbReference>
<dbReference type="GO" id="GO:0046872">
    <property type="term" value="F:metal ion binding"/>
    <property type="evidence" value="ECO:0007669"/>
    <property type="project" value="UniProtKB-UniRule"/>
</dbReference>
<dbReference type="SUPFAM" id="SSF52518">
    <property type="entry name" value="Thiamin diphosphate-binding fold (THDP-binding)"/>
    <property type="match status" value="2"/>
</dbReference>
<dbReference type="GO" id="GO:0043805">
    <property type="term" value="F:indolepyruvate ferredoxin oxidoreductase activity"/>
    <property type="evidence" value="ECO:0007669"/>
    <property type="project" value="UniProtKB-UniRule"/>
</dbReference>
<keyword evidence="1 3" id="KW-0479">Metal-binding</keyword>
<dbReference type="CDD" id="cd02008">
    <property type="entry name" value="TPP_IOR_alpha"/>
    <property type="match status" value="1"/>
</dbReference>
<keyword evidence="3" id="KW-0408">Iron</keyword>
<keyword evidence="3" id="KW-0411">Iron-sulfur</keyword>
<reference evidence="5 6" key="1">
    <citation type="journal article" date="2017" name="Int. J. Syst. Evol. Microbiol.">
        <title>Desulfovibrio senegalensis sp. nov., a mesophilic sulfate reducer isolated from marine sediment.</title>
        <authorList>
            <person name="Thioye A."/>
            <person name="Gam Z.B.A."/>
            <person name="Mbengue M."/>
            <person name="Cayol J.L."/>
            <person name="Joseph-Bartoli M."/>
            <person name="Toure-Kane C."/>
            <person name="Labat M."/>
        </authorList>
    </citation>
    <scope>NUCLEOTIDE SEQUENCE [LARGE SCALE GENOMIC DNA]</scope>
    <source>
        <strain evidence="5 6">DSM 101509</strain>
    </source>
</reference>
<evidence type="ECO:0000256" key="2">
    <source>
        <dbReference type="ARBA" id="ARBA00023002"/>
    </source>
</evidence>
<dbReference type="RefSeq" id="WP_151149586.1">
    <property type="nucleotide sequence ID" value="NZ_WAIE01000001.1"/>
</dbReference>
<dbReference type="PROSITE" id="PS51379">
    <property type="entry name" value="4FE4S_FER_2"/>
    <property type="match status" value="1"/>
</dbReference>